<reference evidence="1" key="1">
    <citation type="submission" date="2006-10" db="EMBL/GenBank/DDBJ databases">
        <authorList>
            <person name="Amadeo P."/>
            <person name="Zhao Q."/>
            <person name="Wortman J."/>
            <person name="Fraser-Liggett C."/>
            <person name="Carlton J."/>
        </authorList>
    </citation>
    <scope>NUCLEOTIDE SEQUENCE</scope>
    <source>
        <strain evidence="1">G3</strain>
    </source>
</reference>
<keyword evidence="2" id="KW-1185">Reference proteome</keyword>
<protein>
    <submittedName>
        <fullName evidence="1">Uncharacterized protein</fullName>
    </submittedName>
</protein>
<dbReference type="KEGG" id="tva:4767393"/>
<dbReference type="InterPro" id="IPR013320">
    <property type="entry name" value="ConA-like_dom_sf"/>
</dbReference>
<dbReference type="Proteomes" id="UP000001542">
    <property type="component" value="Unassembled WGS sequence"/>
</dbReference>
<dbReference type="EMBL" id="DS113357">
    <property type="protein sequence ID" value="EAY09474.1"/>
    <property type="molecule type" value="Genomic_DNA"/>
</dbReference>
<organism evidence="1 2">
    <name type="scientific">Trichomonas vaginalis (strain ATCC PRA-98 / G3)</name>
    <dbReference type="NCBI Taxonomy" id="412133"/>
    <lineage>
        <taxon>Eukaryota</taxon>
        <taxon>Metamonada</taxon>
        <taxon>Parabasalia</taxon>
        <taxon>Trichomonadida</taxon>
        <taxon>Trichomonadidae</taxon>
        <taxon>Trichomonas</taxon>
    </lineage>
</organism>
<reference evidence="1" key="2">
    <citation type="journal article" date="2007" name="Science">
        <title>Draft genome sequence of the sexually transmitted pathogen Trichomonas vaginalis.</title>
        <authorList>
            <person name="Carlton J.M."/>
            <person name="Hirt R.P."/>
            <person name="Silva J.C."/>
            <person name="Delcher A.L."/>
            <person name="Schatz M."/>
            <person name="Zhao Q."/>
            <person name="Wortman J.R."/>
            <person name="Bidwell S.L."/>
            <person name="Alsmark U.C.M."/>
            <person name="Besteiro S."/>
            <person name="Sicheritz-Ponten T."/>
            <person name="Noel C.J."/>
            <person name="Dacks J.B."/>
            <person name="Foster P.G."/>
            <person name="Simillion C."/>
            <person name="Van de Peer Y."/>
            <person name="Miranda-Saavedra D."/>
            <person name="Barton G.J."/>
            <person name="Westrop G.D."/>
            <person name="Mueller S."/>
            <person name="Dessi D."/>
            <person name="Fiori P.L."/>
            <person name="Ren Q."/>
            <person name="Paulsen I."/>
            <person name="Zhang H."/>
            <person name="Bastida-Corcuera F.D."/>
            <person name="Simoes-Barbosa A."/>
            <person name="Brown M.T."/>
            <person name="Hayes R.D."/>
            <person name="Mukherjee M."/>
            <person name="Okumura C.Y."/>
            <person name="Schneider R."/>
            <person name="Smith A.J."/>
            <person name="Vanacova S."/>
            <person name="Villalvazo M."/>
            <person name="Haas B.J."/>
            <person name="Pertea M."/>
            <person name="Feldblyum T.V."/>
            <person name="Utterback T.R."/>
            <person name="Shu C.L."/>
            <person name="Osoegawa K."/>
            <person name="de Jong P.J."/>
            <person name="Hrdy I."/>
            <person name="Horvathova L."/>
            <person name="Zubacova Z."/>
            <person name="Dolezal P."/>
            <person name="Malik S.B."/>
            <person name="Logsdon J.M. Jr."/>
            <person name="Henze K."/>
            <person name="Gupta A."/>
            <person name="Wang C.C."/>
            <person name="Dunne R.L."/>
            <person name="Upcroft J.A."/>
            <person name="Upcroft P."/>
            <person name="White O."/>
            <person name="Salzberg S.L."/>
            <person name="Tang P."/>
            <person name="Chiu C.-H."/>
            <person name="Lee Y.-S."/>
            <person name="Embley T.M."/>
            <person name="Coombs G.H."/>
            <person name="Mottram J.C."/>
            <person name="Tachezy J."/>
            <person name="Fraser-Liggett C.M."/>
            <person name="Johnson P.J."/>
        </authorList>
    </citation>
    <scope>NUCLEOTIDE SEQUENCE [LARGE SCALE GENOMIC DNA]</scope>
    <source>
        <strain evidence="1">G3</strain>
    </source>
</reference>
<dbReference type="Gene3D" id="2.60.120.200">
    <property type="match status" value="1"/>
</dbReference>
<accession>A2ED23</accession>
<gene>
    <name evidence="1" type="ORF">TVAG_126350</name>
</gene>
<sequence>MKSKADQEPSIMVQFFDNYTNILKNCQDFPPRLLQLFQHYQIDPEKVNQVQKLFNKRVKLSTILEEMNFPKYFDGDFIIANIVKTQETKIQQNMIDCGIILSALGFLILPKDQFQVHPLHNILLSFQHIELKLYEDVKCYITPYLIQTAIDYHLNSENIFQSALIILLNRKSITLDNPMEAACIKKSFSRLLQLQNITPTSFELMIQIFDSPFAESIDLQSDYMKKMLMEKFLTIIIPSIKLFLKICHKLPNEAVQSVVENMVEYIKSLKPPEFNVILDPVQNIPNFPSEIVGNAPVEPFVDTRPPLVMKSEIRGVMTDAELFSTVLSKSTLDVLEGIISAMHIAKISMQSKIFEQMHEIISKSSENHILYLCEISVILLKQFPRWAHFFEETFFNSKVFIPTQTLFGPQIINPVLSSLRTNVLNLMAKNQNHTLINLLLQKFANFPFFIADLTARLNWSTISNPNVFTNTTLDIIFKALTKILKILPNFETECYDAIISIVSFITIFISTSNSWTKASSFLQKYLYLSTDSLLQEIVLSHLEILLMRATCQFEIPLSDLLDQLSKDNTEKSNNLIRRILIICCNASRYNVNDYGIIKPLIDYFLLYLIRFPSHEILMHILYFFQVKTAQSNDFYIKPNQIQTLEQILDILEPVNINNQTLDMLLALVQGSTYCPKPYTTILFRRPKFVTLIFKLYSKKRDFWRVLKILNDCILTTPGNSDPLVKESIDLLLLKYLTSETEESIVSISELTKITMFIPENQREIVFNLFSNIINFASHKERTNALISELYSYFGKGYTPKSLDFLNRITDLMSFQLAMPYPVFNPGCDLIFTALGNFTNFFSKDFTFSVWLKVDQKLILPGSPPIELIHAYDNQGGMFIIQINHNQVEIVFQDQVKRTKVTLLVDPFKTVQWEHYAFSYNFSKQMFTNYFGIDNSRMSEFSRPSLGEIKTIKFGKTDMVSDEINSCYIGSFALYDHFIDQNFANSLATRETLGNPICYSGCFKKFGSIKFESGITMHPNVKYYNMPFIEYVSLPKYRLLLVKVFESNTDQKFNILMLNLLQLLTLKDYHDFDLECERYLSYNIGFLMKDYLKTFSSYRACKEIATVDPTGFWIMELVINPWIWVKTKDFSQIVKDWSRNVFDLVRNSPNLLSTLAVDYMLMCQHNMLSNELKSELELVLIRMGYCISTPLHAMRLVGLMQMNIGDDLKIILLRTLSNVQLKKITINQFWKLIETSSDPVCVEIILMFLRTMPHSFHIVSLGVVKMLKNRCGQIFDLMFGLLPEHPDLYPLLLGLALRPEDEERRQKVFAADPMQLTAMGTWYLFPIISMFLPNANVQTVLMWIVTNITSSSKDTITAIFSLLLLLSSRQNHDILTLFIEMTGEIAFEGKLLEPNSLDRLFLFTFASIFFRFENGVTVANKSTGIVQTFKDVYTYSPDSDSVASLHLNSIDSLFDILSRQLERLPLYFDVILDDKLQLKLEERAVAALRLLEKCPSRKEFGNVIYAFRTKSPSLSLEQFKRREKTIEDAKAEFHQTFTESLKWMIGQIIPVKNDLLVNIDESFDQEAAIARDLIQKRSGYGHL</sequence>
<dbReference type="SUPFAM" id="SSF49899">
    <property type="entry name" value="Concanavalin A-like lectins/glucanases"/>
    <property type="match status" value="1"/>
</dbReference>
<dbReference type="SMR" id="A2ED23"/>
<proteinExistence type="predicted"/>
<dbReference type="InParanoid" id="A2ED23"/>
<name>A2ED23_TRIV3</name>
<evidence type="ECO:0000313" key="2">
    <source>
        <dbReference type="Proteomes" id="UP000001542"/>
    </source>
</evidence>
<dbReference type="VEuPathDB" id="TrichDB:TVAGG3_0590720"/>
<dbReference type="RefSeq" id="XP_001321697.1">
    <property type="nucleotide sequence ID" value="XM_001321662.1"/>
</dbReference>
<dbReference type="VEuPathDB" id="TrichDB:TVAG_126350"/>
<evidence type="ECO:0000313" key="1">
    <source>
        <dbReference type="EMBL" id="EAY09474.1"/>
    </source>
</evidence>